<organism evidence="2">
    <name type="scientific">Streptomyces haneummycinicus</name>
    <dbReference type="NCBI Taxonomy" id="3074435"/>
    <lineage>
        <taxon>Bacteria</taxon>
        <taxon>Bacillati</taxon>
        <taxon>Actinomycetota</taxon>
        <taxon>Actinomycetes</taxon>
        <taxon>Kitasatosporales</taxon>
        <taxon>Streptomycetaceae</taxon>
        <taxon>Streptomyces</taxon>
    </lineage>
</organism>
<reference evidence="2" key="1">
    <citation type="submission" date="2024-06" db="EMBL/GenBank/DDBJ databases">
        <authorList>
            <consortium name="consrtm"/>
            <person name="Uemura M."/>
            <person name="Terahara T."/>
        </authorList>
    </citation>
    <scope>NUCLEOTIDE SEQUENCE</scope>
    <source>
        <strain evidence="2">KM77-8</strain>
    </source>
</reference>
<evidence type="ECO:0000256" key="1">
    <source>
        <dbReference type="SAM" id="MobiDB-lite"/>
    </source>
</evidence>
<gene>
    <name evidence="2" type="ORF">SHKM778_07700</name>
</gene>
<protein>
    <submittedName>
        <fullName evidence="2">Uncharacterized protein</fullName>
    </submittedName>
</protein>
<reference evidence="2" key="2">
    <citation type="submission" date="2024-07" db="EMBL/GenBank/DDBJ databases">
        <title>Streptomyces haneummycinica sp. nov., a new antibiotic-producing actinobacterium isolated from marine sediment.</title>
        <authorList>
            <person name="Uemura M."/>
            <person name="Hamada M."/>
            <person name="Hirano S."/>
            <person name="Kobayashi K."/>
            <person name="Ohshiro T."/>
            <person name="Kobayashi T."/>
            <person name="Terahara T."/>
        </authorList>
    </citation>
    <scope>NUCLEOTIDE SEQUENCE</scope>
    <source>
        <strain evidence="2">KM77-8</strain>
    </source>
</reference>
<name>A0AAT9HAE4_9ACTN</name>
<dbReference type="AlphaFoldDB" id="A0AAT9HAE4"/>
<dbReference type="EMBL" id="AP035768">
    <property type="protein sequence ID" value="BFO14382.1"/>
    <property type="molecule type" value="Genomic_DNA"/>
</dbReference>
<feature type="region of interest" description="Disordered" evidence="1">
    <location>
        <begin position="1"/>
        <end position="69"/>
    </location>
</feature>
<accession>A0AAT9HAE4</accession>
<sequence length="106" mass="10935">MGPGDEQHRPRIGGAGPGTSAVMAAVDRGERGDARAAVQTDPGEAPRRRSRGAGSGGAASGNATGPRIQISGPCRMLSLLLTLSVSMPLWTGNRTDGRWDEPVTTR</sequence>
<evidence type="ECO:0000313" key="2">
    <source>
        <dbReference type="EMBL" id="BFO14382.1"/>
    </source>
</evidence>
<proteinExistence type="predicted"/>